<proteinExistence type="predicted"/>
<keyword evidence="1" id="KW-0472">Membrane</keyword>
<dbReference type="RefSeq" id="WP_052116189.1">
    <property type="nucleotide sequence ID" value="NZ_JRKJ01000006.1"/>
</dbReference>
<comment type="caution">
    <text evidence="2">The sequence shown here is derived from an EMBL/GenBank/DDBJ whole genome shotgun (WGS) entry which is preliminary data.</text>
</comment>
<dbReference type="PROSITE" id="PS51257">
    <property type="entry name" value="PROKAR_LIPOPROTEIN"/>
    <property type="match status" value="1"/>
</dbReference>
<keyword evidence="1" id="KW-1133">Transmembrane helix</keyword>
<dbReference type="eggNOG" id="COG2363">
    <property type="taxonomic scope" value="Bacteria"/>
</dbReference>
<dbReference type="OrthoDB" id="5976194at2"/>
<gene>
    <name evidence="2" type="ORF">LF41_2627</name>
</gene>
<protein>
    <submittedName>
        <fullName evidence="2">Membrane protein</fullName>
    </submittedName>
</protein>
<feature type="transmembrane region" description="Helical" evidence="1">
    <location>
        <begin position="100"/>
        <end position="120"/>
    </location>
</feature>
<dbReference type="STRING" id="1300345.LF41_2627"/>
<sequence>MRTGDRTLLIRLTGFSGALFAACAVALSAYAMHATLQPHAREQLIIATCFAFGHGVALAALARHGAHWVGATALLALLASVVLFAGSLVGAAVAGWPTTFAPLGGMIAIAGWILFALHCLRR</sequence>
<feature type="transmembrane region" description="Helical" evidence="1">
    <location>
        <begin position="74"/>
        <end position="94"/>
    </location>
</feature>
<evidence type="ECO:0000313" key="3">
    <source>
        <dbReference type="Proteomes" id="UP000030518"/>
    </source>
</evidence>
<feature type="transmembrane region" description="Helical" evidence="1">
    <location>
        <begin position="44"/>
        <end position="62"/>
    </location>
</feature>
<keyword evidence="3" id="KW-1185">Reference proteome</keyword>
<name>A0A0A2X3C2_9GAMM</name>
<organism evidence="2 3">
    <name type="scientific">Lysobacter dokdonensis DS-58</name>
    <dbReference type="NCBI Taxonomy" id="1300345"/>
    <lineage>
        <taxon>Bacteria</taxon>
        <taxon>Pseudomonadati</taxon>
        <taxon>Pseudomonadota</taxon>
        <taxon>Gammaproteobacteria</taxon>
        <taxon>Lysobacterales</taxon>
        <taxon>Lysobacteraceae</taxon>
        <taxon>Noviluteimonas</taxon>
    </lineage>
</organism>
<dbReference type="Proteomes" id="UP000030518">
    <property type="component" value="Unassembled WGS sequence"/>
</dbReference>
<accession>A0A0A2X3C2</accession>
<dbReference type="AlphaFoldDB" id="A0A0A2X3C2"/>
<reference evidence="2 3" key="1">
    <citation type="submission" date="2014-09" db="EMBL/GenBank/DDBJ databases">
        <title>Genome sequences of Lysobacter dokdonensis DS-58.</title>
        <authorList>
            <person name="Kim J.F."/>
            <person name="Kwak M.-J."/>
        </authorList>
    </citation>
    <scope>NUCLEOTIDE SEQUENCE [LARGE SCALE GENOMIC DNA]</scope>
    <source>
        <strain evidence="2 3">DS-58</strain>
    </source>
</reference>
<dbReference type="EMBL" id="JRKJ01000006">
    <property type="protein sequence ID" value="KGQ19689.1"/>
    <property type="molecule type" value="Genomic_DNA"/>
</dbReference>
<keyword evidence="1" id="KW-0812">Transmembrane</keyword>
<evidence type="ECO:0000313" key="2">
    <source>
        <dbReference type="EMBL" id="KGQ19689.1"/>
    </source>
</evidence>
<feature type="transmembrane region" description="Helical" evidence="1">
    <location>
        <begin position="12"/>
        <end position="32"/>
    </location>
</feature>
<evidence type="ECO:0000256" key="1">
    <source>
        <dbReference type="SAM" id="Phobius"/>
    </source>
</evidence>
<dbReference type="PATRIC" id="fig|1300345.3.peg.1192"/>